<dbReference type="Pfam" id="PF01476">
    <property type="entry name" value="LysM"/>
    <property type="match status" value="1"/>
</dbReference>
<name>A0A5C5YXP2_9BACT</name>
<dbReference type="OrthoDB" id="243598at2"/>
<evidence type="ECO:0000313" key="4">
    <source>
        <dbReference type="Proteomes" id="UP000315010"/>
    </source>
</evidence>
<dbReference type="EMBL" id="SJPJ01000001">
    <property type="protein sequence ID" value="TWT79461.1"/>
    <property type="molecule type" value="Genomic_DNA"/>
</dbReference>
<reference evidence="3 4" key="1">
    <citation type="submission" date="2019-02" db="EMBL/GenBank/DDBJ databases">
        <title>Deep-cultivation of Planctomycetes and their phenomic and genomic characterization uncovers novel biology.</title>
        <authorList>
            <person name="Wiegand S."/>
            <person name="Jogler M."/>
            <person name="Boedeker C."/>
            <person name="Pinto D."/>
            <person name="Vollmers J."/>
            <person name="Rivas-Marin E."/>
            <person name="Kohn T."/>
            <person name="Peeters S.H."/>
            <person name="Heuer A."/>
            <person name="Rast P."/>
            <person name="Oberbeckmann S."/>
            <person name="Bunk B."/>
            <person name="Jeske O."/>
            <person name="Meyerdierks A."/>
            <person name="Storesund J.E."/>
            <person name="Kallscheuer N."/>
            <person name="Luecker S."/>
            <person name="Lage O.M."/>
            <person name="Pohl T."/>
            <person name="Merkel B.J."/>
            <person name="Hornburger P."/>
            <person name="Mueller R.-W."/>
            <person name="Bruemmer F."/>
            <person name="Labrenz M."/>
            <person name="Spormann A.M."/>
            <person name="Op Den Camp H."/>
            <person name="Overmann J."/>
            <person name="Amann R."/>
            <person name="Jetten M.S.M."/>
            <person name="Mascher T."/>
            <person name="Medema M.H."/>
            <person name="Devos D.P."/>
            <person name="Kaster A.-K."/>
            <person name="Ovreas L."/>
            <person name="Rohde M."/>
            <person name="Galperin M.Y."/>
            <person name="Jogler C."/>
        </authorList>
    </citation>
    <scope>NUCLEOTIDE SEQUENCE [LARGE SCALE GENOMIC DNA]</scope>
    <source>
        <strain evidence="3 4">CA13</strain>
    </source>
</reference>
<comment type="caution">
    <text evidence="3">The sequence shown here is derived from an EMBL/GenBank/DDBJ whole genome shotgun (WGS) entry which is preliminary data.</text>
</comment>
<gene>
    <name evidence="3" type="ORF">CA13_08620</name>
</gene>
<sequence length="275" mass="30030">MPIEKRPKNPLPKNYKPPNSTPYKVRDGDNWWSVAKANNMPVWDLIVANYKTRNPAEVNWYLRENVGCVQSTRDGNNWTFTSRANPGIIHIPLRVIKTPPMTIPGNVPAKKSTLWAGLGKSHSGDLFVIGAHDLTAKIYNIGDDTSKVRNAWLNINGFKFGPGLGASIGAVFVIAHGYENAAQMNGVSGGWDFDLAIYTKLGDFLKGIKGLGKAVDTLDKFKKLRYLTENAIKNAGITKKGVYTLPIPFAGAGIHIWGGYKFGDVSVFSTGEGVP</sequence>
<evidence type="ECO:0000259" key="2">
    <source>
        <dbReference type="Pfam" id="PF01476"/>
    </source>
</evidence>
<proteinExistence type="predicted"/>
<dbReference type="CDD" id="cd00118">
    <property type="entry name" value="LysM"/>
    <property type="match status" value="1"/>
</dbReference>
<protein>
    <recommendedName>
        <fullName evidence="2">LysM domain-containing protein</fullName>
    </recommendedName>
</protein>
<evidence type="ECO:0000256" key="1">
    <source>
        <dbReference type="SAM" id="MobiDB-lite"/>
    </source>
</evidence>
<organism evidence="3 4">
    <name type="scientific">Novipirellula herctigrandis</name>
    <dbReference type="NCBI Taxonomy" id="2527986"/>
    <lineage>
        <taxon>Bacteria</taxon>
        <taxon>Pseudomonadati</taxon>
        <taxon>Planctomycetota</taxon>
        <taxon>Planctomycetia</taxon>
        <taxon>Pirellulales</taxon>
        <taxon>Pirellulaceae</taxon>
        <taxon>Novipirellula</taxon>
    </lineage>
</organism>
<feature type="domain" description="LysM" evidence="2">
    <location>
        <begin position="23"/>
        <end position="55"/>
    </location>
</feature>
<dbReference type="InterPro" id="IPR018392">
    <property type="entry name" value="LysM"/>
</dbReference>
<dbReference type="Proteomes" id="UP000315010">
    <property type="component" value="Unassembled WGS sequence"/>
</dbReference>
<dbReference type="AlphaFoldDB" id="A0A5C5YXP2"/>
<dbReference type="RefSeq" id="WP_146394678.1">
    <property type="nucleotide sequence ID" value="NZ_SJPJ01000001.1"/>
</dbReference>
<keyword evidence="4" id="KW-1185">Reference proteome</keyword>
<accession>A0A5C5YXP2</accession>
<evidence type="ECO:0000313" key="3">
    <source>
        <dbReference type="EMBL" id="TWT79461.1"/>
    </source>
</evidence>
<feature type="region of interest" description="Disordered" evidence="1">
    <location>
        <begin position="1"/>
        <end position="22"/>
    </location>
</feature>